<keyword evidence="4" id="KW-0808">Transferase</keyword>
<evidence type="ECO:0000256" key="2">
    <source>
        <dbReference type="ARBA" id="ARBA00022475"/>
    </source>
</evidence>
<reference evidence="8" key="1">
    <citation type="journal article" date="2019" name="Int. J. Syst. Evol. Microbiol.">
        <title>The Global Catalogue of Microorganisms (GCM) 10K type strain sequencing project: providing services to taxonomists for standard genome sequencing and annotation.</title>
        <authorList>
            <consortium name="The Broad Institute Genomics Platform"/>
            <consortium name="The Broad Institute Genome Sequencing Center for Infectious Disease"/>
            <person name="Wu L."/>
            <person name="Ma J."/>
        </authorList>
    </citation>
    <scope>NUCLEOTIDE SEQUENCE [LARGE SCALE GENOMIC DNA]</scope>
    <source>
        <strain evidence="8">JCM 9377</strain>
    </source>
</reference>
<proteinExistence type="predicted"/>
<keyword evidence="6" id="KW-0812">Transmembrane</keyword>
<protein>
    <submittedName>
        <fullName evidence="7">Hyaluronan synthase HasA</fullName>
    </submittedName>
</protein>
<feature type="transmembrane region" description="Helical" evidence="6">
    <location>
        <begin position="44"/>
        <end position="63"/>
    </location>
</feature>
<name>A0ABP6QJL2_9ACTN</name>
<keyword evidence="6" id="KW-1133">Transmembrane helix</keyword>
<keyword evidence="3" id="KW-0328">Glycosyltransferase</keyword>
<comment type="subcellular location">
    <subcellularLocation>
        <location evidence="1">Cell membrane</location>
    </subcellularLocation>
</comment>
<keyword evidence="8" id="KW-1185">Reference proteome</keyword>
<dbReference type="SUPFAM" id="SSF53448">
    <property type="entry name" value="Nucleotide-diphospho-sugar transferases"/>
    <property type="match status" value="1"/>
</dbReference>
<comment type="caution">
    <text evidence="7">The sequence shown here is derived from an EMBL/GenBank/DDBJ whole genome shotgun (WGS) entry which is preliminary data.</text>
</comment>
<sequence>MSAPVNHAEQRTRPRKASRLGSLTAFVLLSAAAFAWGTPEHLTVLGYLLFGLLAVKLVLALAYRPVAPRADAPVLDAAVVVPIYNEDPEILRRCLVTLLNQETRPRTVMVVDDGSADDAAARVAETMVRPFRDRGIRLLVLRQRRNMGKREALARGFLTAPHADVYVGVDSDTILHENAFTELFAPLADPRVTGVTGTVLASNYKVNVLTRLIELRYANAFLYERAAYSMVKSVLCCCGSLAAYRGSVVHKYLDDFRTQTFMGEPATVGDDRRLTNYCLLEGQVVIQTSAMAETAVPERMSHYVRQQARWNRSFFRETLWCLKAFPVRRPMAFLLSFIEIATWLVFTTTLLYSLVVYPLMHGGRFVLAQYATMIVIYGYLRSVRYLDLPRPGMGFAGKLGIFLMAPLYGLMHILLLLPIRVFSLMTLGTSSWGTRARVEVSVAAEDPLATLRDPVVIEPKSDLPVRHGVPLRPSLSRSVR</sequence>
<dbReference type="PANTHER" id="PTHR22913">
    <property type="entry name" value="HYALURONAN SYNTHASE"/>
    <property type="match status" value="1"/>
</dbReference>
<keyword evidence="5 6" id="KW-0472">Membrane</keyword>
<evidence type="ECO:0000256" key="6">
    <source>
        <dbReference type="SAM" id="Phobius"/>
    </source>
</evidence>
<gene>
    <name evidence="7" type="primary">hasA_2</name>
    <name evidence="7" type="ORF">GCM10010468_69600</name>
</gene>
<feature type="transmembrane region" description="Helical" evidence="6">
    <location>
        <begin position="361"/>
        <end position="380"/>
    </location>
</feature>
<dbReference type="Gene3D" id="3.90.550.10">
    <property type="entry name" value="Spore Coat Polysaccharide Biosynthesis Protein SpsA, Chain A"/>
    <property type="match status" value="1"/>
</dbReference>
<evidence type="ECO:0000313" key="7">
    <source>
        <dbReference type="EMBL" id="GAA3235671.1"/>
    </source>
</evidence>
<dbReference type="EMBL" id="BAAAUV010000028">
    <property type="protein sequence ID" value="GAA3235671.1"/>
    <property type="molecule type" value="Genomic_DNA"/>
</dbReference>
<organism evidence="7 8">
    <name type="scientific">Actinocorallia longicatena</name>
    <dbReference type="NCBI Taxonomy" id="111803"/>
    <lineage>
        <taxon>Bacteria</taxon>
        <taxon>Bacillati</taxon>
        <taxon>Actinomycetota</taxon>
        <taxon>Actinomycetes</taxon>
        <taxon>Streptosporangiales</taxon>
        <taxon>Thermomonosporaceae</taxon>
        <taxon>Actinocorallia</taxon>
    </lineage>
</organism>
<feature type="transmembrane region" description="Helical" evidence="6">
    <location>
        <begin position="332"/>
        <end position="355"/>
    </location>
</feature>
<dbReference type="Pfam" id="PF13641">
    <property type="entry name" value="Glyco_tranf_2_3"/>
    <property type="match status" value="1"/>
</dbReference>
<evidence type="ECO:0000313" key="8">
    <source>
        <dbReference type="Proteomes" id="UP001501237"/>
    </source>
</evidence>
<dbReference type="Proteomes" id="UP001501237">
    <property type="component" value="Unassembled WGS sequence"/>
</dbReference>
<dbReference type="InterPro" id="IPR029044">
    <property type="entry name" value="Nucleotide-diphossugar_trans"/>
</dbReference>
<dbReference type="RefSeq" id="WP_344837049.1">
    <property type="nucleotide sequence ID" value="NZ_BAAAUV010000028.1"/>
</dbReference>
<feature type="transmembrane region" description="Helical" evidence="6">
    <location>
        <begin position="20"/>
        <end position="38"/>
    </location>
</feature>
<evidence type="ECO:0000256" key="1">
    <source>
        <dbReference type="ARBA" id="ARBA00004236"/>
    </source>
</evidence>
<evidence type="ECO:0000256" key="5">
    <source>
        <dbReference type="ARBA" id="ARBA00023136"/>
    </source>
</evidence>
<evidence type="ECO:0000256" key="3">
    <source>
        <dbReference type="ARBA" id="ARBA00022676"/>
    </source>
</evidence>
<feature type="transmembrane region" description="Helical" evidence="6">
    <location>
        <begin position="401"/>
        <end position="422"/>
    </location>
</feature>
<keyword evidence="2" id="KW-1003">Cell membrane</keyword>
<dbReference type="PANTHER" id="PTHR22913:SF12">
    <property type="entry name" value="MANNURONAN SYNTHASE"/>
    <property type="match status" value="1"/>
</dbReference>
<evidence type="ECO:0000256" key="4">
    <source>
        <dbReference type="ARBA" id="ARBA00022679"/>
    </source>
</evidence>
<accession>A0ABP6QJL2</accession>